<dbReference type="Proteomes" id="UP000027604">
    <property type="component" value="Chromosome I"/>
</dbReference>
<dbReference type="PATRIC" id="fig|1349767.4.peg.1380"/>
<reference evidence="1 2" key="1">
    <citation type="journal article" date="2015" name="Genome Announc.">
        <title>Genome Sequence of Mushroom Soft-Rot Pathogen Janthinobacterium agaricidamnosum.</title>
        <authorList>
            <person name="Graupner K."/>
            <person name="Lackner G."/>
            <person name="Hertweck C."/>
        </authorList>
    </citation>
    <scope>NUCLEOTIDE SEQUENCE [LARGE SCALE GENOMIC DNA]</scope>
    <source>
        <strain evidence="2">NBRC 102515 / DSM 9628</strain>
    </source>
</reference>
<accession>W0VDH2</accession>
<evidence type="ECO:0000313" key="2">
    <source>
        <dbReference type="Proteomes" id="UP000027604"/>
    </source>
</evidence>
<proteinExistence type="predicted"/>
<dbReference type="EMBL" id="HG322949">
    <property type="protein sequence ID" value="CDG85357.1"/>
    <property type="molecule type" value="Genomic_DNA"/>
</dbReference>
<dbReference type="KEGG" id="jag:GJA_4754"/>
<name>W0VDH2_9BURK</name>
<organism evidence="1 2">
    <name type="scientific">Janthinobacterium agaricidamnosum NBRC 102515 = DSM 9628</name>
    <dbReference type="NCBI Taxonomy" id="1349767"/>
    <lineage>
        <taxon>Bacteria</taxon>
        <taxon>Pseudomonadati</taxon>
        <taxon>Pseudomonadota</taxon>
        <taxon>Betaproteobacteria</taxon>
        <taxon>Burkholderiales</taxon>
        <taxon>Oxalobacteraceae</taxon>
        <taxon>Janthinobacterium</taxon>
    </lineage>
</organism>
<keyword evidence="2" id="KW-1185">Reference proteome</keyword>
<dbReference type="AlphaFoldDB" id="W0VDH2"/>
<evidence type="ECO:0000313" key="1">
    <source>
        <dbReference type="EMBL" id="CDG85357.1"/>
    </source>
</evidence>
<dbReference type="HOGENOM" id="CLU_3008214_0_0_4"/>
<gene>
    <name evidence="1" type="ORF">GJA_4754</name>
</gene>
<sequence length="56" mass="6069">MRPIIECLSASSAIYVDFWHATSASVLICSKSFTPIASACRKHVQSISASISRSPR</sequence>
<protein>
    <submittedName>
        <fullName evidence="1">Uncharacterized protein</fullName>
    </submittedName>
</protein>